<organism evidence="6 7">
    <name type="scientific">Nocardioides anomalus</name>
    <dbReference type="NCBI Taxonomy" id="2712223"/>
    <lineage>
        <taxon>Bacteria</taxon>
        <taxon>Bacillati</taxon>
        <taxon>Actinomycetota</taxon>
        <taxon>Actinomycetes</taxon>
        <taxon>Propionibacteriales</taxon>
        <taxon>Nocardioidaceae</taxon>
        <taxon>Nocardioides</taxon>
    </lineage>
</organism>
<keyword evidence="2 4" id="KW-0479">Metal-binding</keyword>
<dbReference type="PANTHER" id="PTHR30632:SF0">
    <property type="entry name" value="SULFATE-BINDING PROTEIN"/>
    <property type="match status" value="1"/>
</dbReference>
<evidence type="ECO:0000256" key="4">
    <source>
        <dbReference type="PIRSR" id="PIRSR004846-1"/>
    </source>
</evidence>
<feature type="binding site" evidence="4">
    <location>
        <position position="85"/>
    </location>
    <ligand>
        <name>molybdate</name>
        <dbReference type="ChEBI" id="CHEBI:36264"/>
    </ligand>
</feature>
<dbReference type="GO" id="GO:0015689">
    <property type="term" value="P:molybdate ion transport"/>
    <property type="evidence" value="ECO:0007669"/>
    <property type="project" value="InterPro"/>
</dbReference>
<feature type="chain" id="PRO_5038547361" evidence="5">
    <location>
        <begin position="30"/>
        <end position="270"/>
    </location>
</feature>
<evidence type="ECO:0000256" key="3">
    <source>
        <dbReference type="ARBA" id="ARBA00022729"/>
    </source>
</evidence>
<accession>A0A6G6W9S5</accession>
<dbReference type="AlphaFoldDB" id="A0A6G6W9S5"/>
<evidence type="ECO:0000256" key="2">
    <source>
        <dbReference type="ARBA" id="ARBA00022723"/>
    </source>
</evidence>
<feature type="signal peptide" evidence="5">
    <location>
        <begin position="1"/>
        <end position="29"/>
    </location>
</feature>
<protein>
    <submittedName>
        <fullName evidence="6">Molybdate ABC transporter substrate-binding protein</fullName>
    </submittedName>
</protein>
<feature type="binding site" evidence="4">
    <location>
        <position position="206"/>
    </location>
    <ligand>
        <name>molybdate</name>
        <dbReference type="ChEBI" id="CHEBI:36264"/>
    </ligand>
</feature>
<evidence type="ECO:0000256" key="1">
    <source>
        <dbReference type="ARBA" id="ARBA00009175"/>
    </source>
</evidence>
<keyword evidence="4" id="KW-0500">Molybdenum</keyword>
<name>A0A6G6W9S5_9ACTN</name>
<dbReference type="Gene3D" id="3.40.190.10">
    <property type="entry name" value="Periplasmic binding protein-like II"/>
    <property type="match status" value="2"/>
</dbReference>
<dbReference type="NCBIfam" id="TIGR01256">
    <property type="entry name" value="modA"/>
    <property type="match status" value="1"/>
</dbReference>
<keyword evidence="7" id="KW-1185">Reference proteome</keyword>
<dbReference type="GO" id="GO:0046872">
    <property type="term" value="F:metal ion binding"/>
    <property type="evidence" value="ECO:0007669"/>
    <property type="project" value="UniProtKB-KW"/>
</dbReference>
<dbReference type="KEGG" id="nano:G5V58_03615"/>
<comment type="similarity">
    <text evidence="1">Belongs to the bacterial solute-binding protein ModA family.</text>
</comment>
<gene>
    <name evidence="6" type="primary">modA</name>
    <name evidence="6" type="ORF">G5V58_03615</name>
</gene>
<sequence>MWFDAAVTFRRTGAALAAATLLLSLAACGDDSDSGSDSGSGAGAGSDTTLTVYAAASLTQTFQAIGQEFEAAHDGVSVEFSFGGSSDLVAQLQQGAPADVFASADQANMDKLTADDLQADDPQPFATNTLEIATPPDNPAGISSFADLAGDGVKVVVCAPEVPCGAATVKAEEATGVTLSPVSEEQSVTDVLGKVTSGEADAGLVYVTDVEAAGDDVTGVPFPESADIVNTYPIVALKDSDHADLAQAFVDLVLSDQGQGILEEAGFAQP</sequence>
<evidence type="ECO:0000313" key="6">
    <source>
        <dbReference type="EMBL" id="QIG41984.1"/>
    </source>
</evidence>
<dbReference type="Pfam" id="PF13531">
    <property type="entry name" value="SBP_bac_11"/>
    <property type="match status" value="1"/>
</dbReference>
<proteinExistence type="inferred from homology"/>
<dbReference type="CDD" id="cd13538">
    <property type="entry name" value="PBP2_ModA_like_1"/>
    <property type="match status" value="1"/>
</dbReference>
<dbReference type="InterPro" id="IPR005950">
    <property type="entry name" value="ModA"/>
</dbReference>
<dbReference type="SUPFAM" id="SSF53850">
    <property type="entry name" value="Periplasmic binding protein-like II"/>
    <property type="match status" value="1"/>
</dbReference>
<dbReference type="EMBL" id="CP049257">
    <property type="protein sequence ID" value="QIG41984.1"/>
    <property type="molecule type" value="Genomic_DNA"/>
</dbReference>
<reference evidence="6 7" key="1">
    <citation type="submission" date="2020-02" db="EMBL/GenBank/DDBJ databases">
        <title>Full genome sequence of Nocardioides sp. R-3366.</title>
        <authorList>
            <person name="Im W.-T."/>
        </authorList>
    </citation>
    <scope>NUCLEOTIDE SEQUENCE [LARGE SCALE GENOMIC DNA]</scope>
    <source>
        <strain evidence="6 7">R-3366</strain>
    </source>
</reference>
<dbReference type="Proteomes" id="UP000502996">
    <property type="component" value="Chromosome"/>
</dbReference>
<evidence type="ECO:0000256" key="5">
    <source>
        <dbReference type="SAM" id="SignalP"/>
    </source>
</evidence>
<feature type="binding site" evidence="4">
    <location>
        <position position="188"/>
    </location>
    <ligand>
        <name>molybdate</name>
        <dbReference type="ChEBI" id="CHEBI:36264"/>
    </ligand>
</feature>
<keyword evidence="3 5" id="KW-0732">Signal</keyword>
<dbReference type="GO" id="GO:0030973">
    <property type="term" value="F:molybdate ion binding"/>
    <property type="evidence" value="ECO:0007669"/>
    <property type="project" value="TreeGrafter"/>
</dbReference>
<dbReference type="InterPro" id="IPR050682">
    <property type="entry name" value="ModA/WtpA"/>
</dbReference>
<evidence type="ECO:0000313" key="7">
    <source>
        <dbReference type="Proteomes" id="UP000502996"/>
    </source>
</evidence>
<dbReference type="PIRSF" id="PIRSF004846">
    <property type="entry name" value="ModA"/>
    <property type="match status" value="1"/>
</dbReference>
<dbReference type="RefSeq" id="WP_165228845.1">
    <property type="nucleotide sequence ID" value="NZ_CP049257.1"/>
</dbReference>
<dbReference type="PANTHER" id="PTHR30632">
    <property type="entry name" value="MOLYBDATE-BINDING PERIPLASMIC PROTEIN"/>
    <property type="match status" value="1"/>
</dbReference>
<feature type="binding site" evidence="4">
    <location>
        <position position="57"/>
    </location>
    <ligand>
        <name>molybdate</name>
        <dbReference type="ChEBI" id="CHEBI:36264"/>
    </ligand>
</feature>